<reference evidence="1 2" key="1">
    <citation type="submission" date="2016-08" db="EMBL/GenBank/DDBJ databases">
        <authorList>
            <person name="Seilhamer J.J."/>
        </authorList>
    </citation>
    <scope>NUCLEOTIDE SEQUENCE [LARGE SCALE GENOMIC DNA]</scope>
    <source>
        <strain evidence="1 2">CFBP4641</strain>
    </source>
</reference>
<name>A0A2P5Z4W3_9XANT</name>
<gene>
    <name evidence="1" type="ORF">XsacCFBP4641_09695</name>
</gene>
<evidence type="ECO:0000313" key="1">
    <source>
        <dbReference type="EMBL" id="PPU82914.1"/>
    </source>
</evidence>
<dbReference type="AlphaFoldDB" id="A0A2P5Z4W3"/>
<dbReference type="RefSeq" id="WP_010341585.1">
    <property type="nucleotide sequence ID" value="NZ_CP132343.1"/>
</dbReference>
<sequence>MTNVVIASNDPLAQSLQAFLINQQGFVAGPPLDPLGNGNQLWIVAHDSELGDGSAFLSNLLQNTDFPMEVAFEVVLIVCSAASLDFGSELLTPAERIANTLGRNVIASSTDVYGQWGPNGLVFQGNFVTVTPNTDLTSLFDQLTLD</sequence>
<evidence type="ECO:0000313" key="2">
    <source>
        <dbReference type="Proteomes" id="UP000247346"/>
    </source>
</evidence>
<dbReference type="EMBL" id="MDEK01000007">
    <property type="protein sequence ID" value="PPU82914.1"/>
    <property type="molecule type" value="Genomic_DNA"/>
</dbReference>
<accession>A0A2P5Z4W3</accession>
<proteinExistence type="predicted"/>
<organism evidence="1 2">
    <name type="scientific">Xanthomonas sacchari</name>
    <dbReference type="NCBI Taxonomy" id="56458"/>
    <lineage>
        <taxon>Bacteria</taxon>
        <taxon>Pseudomonadati</taxon>
        <taxon>Pseudomonadota</taxon>
        <taxon>Gammaproteobacteria</taxon>
        <taxon>Lysobacterales</taxon>
        <taxon>Lysobacteraceae</taxon>
        <taxon>Xanthomonas</taxon>
    </lineage>
</organism>
<comment type="caution">
    <text evidence="1">The sequence shown here is derived from an EMBL/GenBank/DDBJ whole genome shotgun (WGS) entry which is preliminary data.</text>
</comment>
<dbReference type="GeneID" id="93880660"/>
<dbReference type="OrthoDB" id="9979946at2"/>
<protein>
    <submittedName>
        <fullName evidence="1">Uncharacterized protein</fullName>
    </submittedName>
</protein>
<dbReference type="Proteomes" id="UP000247346">
    <property type="component" value="Unassembled WGS sequence"/>
</dbReference>